<dbReference type="Gene3D" id="1.20.1260.10">
    <property type="match status" value="1"/>
</dbReference>
<proteinExistence type="predicted"/>
<dbReference type="Pfam" id="PF12902">
    <property type="entry name" value="Ferritin-like"/>
    <property type="match status" value="1"/>
</dbReference>
<feature type="non-terminal residue" evidence="2">
    <location>
        <position position="67"/>
    </location>
</feature>
<comment type="caution">
    <text evidence="2">The sequence shown here is derived from an EMBL/GenBank/DDBJ whole genome shotgun (WGS) entry which is preliminary data.</text>
</comment>
<sequence>MNQKDDLVTLLRVAMSLEALTIPPYLTAYWSIKDSPTTNDNQEAKKIIHSVAMEEMLHMMSVGNILA</sequence>
<keyword evidence="3" id="KW-1185">Reference proteome</keyword>
<dbReference type="RefSeq" id="WP_228459992.1">
    <property type="nucleotide sequence ID" value="NZ_JACXXP010000063.1"/>
</dbReference>
<gene>
    <name evidence="2" type="ORF">IEW27_22125</name>
</gene>
<evidence type="ECO:0000313" key="2">
    <source>
        <dbReference type="EMBL" id="MBD3907272.1"/>
    </source>
</evidence>
<dbReference type="EMBL" id="JACXXP010000063">
    <property type="protein sequence ID" value="MBD3907272.1"/>
    <property type="molecule type" value="Genomic_DNA"/>
</dbReference>
<dbReference type="InterPro" id="IPR026820">
    <property type="entry name" value="VioB/RebD_dom"/>
</dbReference>
<feature type="domain" description="Iminophenyl-pyruvate dimer synthase" evidence="1">
    <location>
        <begin position="11"/>
        <end position="66"/>
    </location>
</feature>
<evidence type="ECO:0000259" key="1">
    <source>
        <dbReference type="Pfam" id="PF12902"/>
    </source>
</evidence>
<dbReference type="InterPro" id="IPR012347">
    <property type="entry name" value="Ferritin-like"/>
</dbReference>
<reference evidence="3" key="1">
    <citation type="submission" date="2023-07" db="EMBL/GenBank/DDBJ databases">
        <title>Description of novel Chryseobacterium sp. strain C-2.</title>
        <authorList>
            <person name="Saticioglu I.B."/>
        </authorList>
    </citation>
    <scope>NUCLEOTIDE SEQUENCE [LARGE SCALE GENOMIC DNA]</scope>
    <source>
        <strain evidence="3">C-2</strain>
    </source>
</reference>
<dbReference type="PANTHER" id="PTHR34400">
    <property type="match status" value="1"/>
</dbReference>
<evidence type="ECO:0000313" key="3">
    <source>
        <dbReference type="Proteomes" id="UP000603715"/>
    </source>
</evidence>
<protein>
    <recommendedName>
        <fullName evidence="1">Iminophenyl-pyruvate dimer synthase domain-containing protein</fullName>
    </recommendedName>
</protein>
<dbReference type="Proteomes" id="UP000603715">
    <property type="component" value="Unassembled WGS sequence"/>
</dbReference>
<accession>A0ABR8M9M8</accession>
<dbReference type="PANTHER" id="PTHR34400:SF4">
    <property type="entry name" value="MEMBRANE PROTEIN"/>
    <property type="match status" value="1"/>
</dbReference>
<organism evidence="2 3">
    <name type="scientific">Chryseobacterium muglaense</name>
    <dbReference type="NCBI Taxonomy" id="2893752"/>
    <lineage>
        <taxon>Bacteria</taxon>
        <taxon>Pseudomonadati</taxon>
        <taxon>Bacteroidota</taxon>
        <taxon>Flavobacteriia</taxon>
        <taxon>Flavobacteriales</taxon>
        <taxon>Weeksellaceae</taxon>
        <taxon>Chryseobacterium group</taxon>
        <taxon>Chryseobacterium</taxon>
    </lineage>
</organism>
<name>A0ABR8M9M8_9FLAO</name>